<evidence type="ECO:0000259" key="8">
    <source>
        <dbReference type="PROSITE" id="PS50893"/>
    </source>
</evidence>
<dbReference type="PROSITE" id="PS50893">
    <property type="entry name" value="ABC_TRANSPORTER_2"/>
    <property type="match status" value="1"/>
</dbReference>
<keyword evidence="6" id="KW-0406">Ion transport</keyword>
<gene>
    <name evidence="9" type="ORF">HNR00_000468</name>
</gene>
<evidence type="ECO:0000256" key="1">
    <source>
        <dbReference type="ARBA" id="ARBA00005417"/>
    </source>
</evidence>
<proteinExistence type="inferred from homology"/>
<keyword evidence="5" id="KW-0864">Zinc transport</keyword>
<dbReference type="InterPro" id="IPR003593">
    <property type="entry name" value="AAA+_ATPase"/>
</dbReference>
<dbReference type="Gene3D" id="3.40.50.300">
    <property type="entry name" value="P-loop containing nucleotide triphosphate hydrolases"/>
    <property type="match status" value="1"/>
</dbReference>
<dbReference type="PROSITE" id="PS00211">
    <property type="entry name" value="ABC_TRANSPORTER_1"/>
    <property type="match status" value="1"/>
</dbReference>
<evidence type="ECO:0000256" key="6">
    <source>
        <dbReference type="ARBA" id="ARBA00023065"/>
    </source>
</evidence>
<dbReference type="Proteomes" id="UP000583454">
    <property type="component" value="Unassembled WGS sequence"/>
</dbReference>
<dbReference type="GO" id="GO:0016887">
    <property type="term" value="F:ATP hydrolysis activity"/>
    <property type="evidence" value="ECO:0007669"/>
    <property type="project" value="InterPro"/>
</dbReference>
<dbReference type="SUPFAM" id="SSF52540">
    <property type="entry name" value="P-loop containing nucleoside triphosphate hydrolases"/>
    <property type="match status" value="1"/>
</dbReference>
<sequence>MSQAPLLRVEDLAFGHGATTIGAGIGFAVSAGEVLCLLGPNGCGKTTLFRTLLGLLPAKAGRVLVEGENVARWSRTRLARTVAYVPQAHAALFPFSVREVVVMGRASRLGPFASPGRSDHAAADAALAALGIAHLAERIYTEVSGGERQLALIARALAGEPRLLVMDEPTASLDFGNQARVLGQIRRLAERGLGILLSTHDPGHAFLCADRVALLRDGALIGLGAPAATMTPESLERLYGVPVAVVPLGDDRGTACTPLLGERDVGRRRVPSPPPLLAERAGKPRRGS</sequence>
<dbReference type="AlphaFoldDB" id="A0A840ZDS6"/>
<dbReference type="InterPro" id="IPR017871">
    <property type="entry name" value="ABC_transporter-like_CS"/>
</dbReference>
<dbReference type="EMBL" id="JACHOP010000001">
    <property type="protein sequence ID" value="MBB5755779.1"/>
    <property type="molecule type" value="Genomic_DNA"/>
</dbReference>
<keyword evidence="5" id="KW-0862">Zinc</keyword>
<dbReference type="GO" id="GO:0005524">
    <property type="term" value="F:ATP binding"/>
    <property type="evidence" value="ECO:0007669"/>
    <property type="project" value="UniProtKB-KW"/>
</dbReference>
<keyword evidence="10" id="KW-1185">Reference proteome</keyword>
<keyword evidence="2" id="KW-0813">Transport</keyword>
<comment type="caution">
    <text evidence="9">The sequence shown here is derived from an EMBL/GenBank/DDBJ whole genome shotgun (WGS) entry which is preliminary data.</text>
</comment>
<evidence type="ECO:0000313" key="9">
    <source>
        <dbReference type="EMBL" id="MBB5755779.1"/>
    </source>
</evidence>
<evidence type="ECO:0000313" key="10">
    <source>
        <dbReference type="Proteomes" id="UP000583454"/>
    </source>
</evidence>
<dbReference type="InterPro" id="IPR003439">
    <property type="entry name" value="ABC_transporter-like_ATP-bd"/>
</dbReference>
<dbReference type="CDD" id="cd03214">
    <property type="entry name" value="ABC_Iron-Siderophores_B12_Hemin"/>
    <property type="match status" value="1"/>
</dbReference>
<reference evidence="9 10" key="1">
    <citation type="submission" date="2020-08" db="EMBL/GenBank/DDBJ databases">
        <title>Genomic Encyclopedia of Type Strains, Phase IV (KMG-IV): sequencing the most valuable type-strain genomes for metagenomic binning, comparative biology and taxonomic classification.</title>
        <authorList>
            <person name="Goeker M."/>
        </authorList>
    </citation>
    <scope>NUCLEOTIDE SEQUENCE [LARGE SCALE GENOMIC DNA]</scope>
    <source>
        <strain evidence="9 10">DSM 2163</strain>
    </source>
</reference>
<feature type="region of interest" description="Disordered" evidence="7">
    <location>
        <begin position="264"/>
        <end position="288"/>
    </location>
</feature>
<dbReference type="RefSeq" id="WP_183564187.1">
    <property type="nucleotide sequence ID" value="NZ_JACHOP010000001.1"/>
</dbReference>
<dbReference type="PANTHER" id="PTHR42734:SF19">
    <property type="entry name" value="IRON COMPOUNDS ABC TRANSPORTER, ATP-BINDING PROTEIN"/>
    <property type="match status" value="1"/>
</dbReference>
<keyword evidence="3" id="KW-0547">Nucleotide-binding</keyword>
<comment type="similarity">
    <text evidence="1">Belongs to the ABC transporter superfamily.</text>
</comment>
<evidence type="ECO:0000256" key="7">
    <source>
        <dbReference type="SAM" id="MobiDB-lite"/>
    </source>
</evidence>
<evidence type="ECO:0000256" key="3">
    <source>
        <dbReference type="ARBA" id="ARBA00022741"/>
    </source>
</evidence>
<name>A0A840ZDS6_9HYPH</name>
<dbReference type="GO" id="GO:0006829">
    <property type="term" value="P:zinc ion transport"/>
    <property type="evidence" value="ECO:0007669"/>
    <property type="project" value="UniProtKB-KW"/>
</dbReference>
<organism evidence="9 10">
    <name type="scientific">Methylorubrum rhodinum</name>
    <dbReference type="NCBI Taxonomy" id="29428"/>
    <lineage>
        <taxon>Bacteria</taxon>
        <taxon>Pseudomonadati</taxon>
        <taxon>Pseudomonadota</taxon>
        <taxon>Alphaproteobacteria</taxon>
        <taxon>Hyphomicrobiales</taxon>
        <taxon>Methylobacteriaceae</taxon>
        <taxon>Methylorubrum</taxon>
    </lineage>
</organism>
<dbReference type="FunFam" id="3.40.50.300:FF:000134">
    <property type="entry name" value="Iron-enterobactin ABC transporter ATP-binding protein"/>
    <property type="match status" value="1"/>
</dbReference>
<dbReference type="Pfam" id="PF00005">
    <property type="entry name" value="ABC_tran"/>
    <property type="match status" value="1"/>
</dbReference>
<evidence type="ECO:0000256" key="2">
    <source>
        <dbReference type="ARBA" id="ARBA00022448"/>
    </source>
</evidence>
<feature type="domain" description="ABC transporter" evidence="8">
    <location>
        <begin position="7"/>
        <end position="242"/>
    </location>
</feature>
<accession>A0A840ZDS6</accession>
<dbReference type="InterPro" id="IPR027417">
    <property type="entry name" value="P-loop_NTPase"/>
</dbReference>
<dbReference type="SMART" id="SM00382">
    <property type="entry name" value="AAA"/>
    <property type="match status" value="1"/>
</dbReference>
<dbReference type="PANTHER" id="PTHR42734">
    <property type="entry name" value="METAL TRANSPORT SYSTEM ATP-BINDING PROTEIN TM_0124-RELATED"/>
    <property type="match status" value="1"/>
</dbReference>
<evidence type="ECO:0000256" key="5">
    <source>
        <dbReference type="ARBA" id="ARBA00022906"/>
    </source>
</evidence>
<evidence type="ECO:0000256" key="4">
    <source>
        <dbReference type="ARBA" id="ARBA00022840"/>
    </source>
</evidence>
<dbReference type="InterPro" id="IPR050153">
    <property type="entry name" value="Metal_Ion_Import_ABC"/>
</dbReference>
<keyword evidence="4 9" id="KW-0067">ATP-binding</keyword>
<protein>
    <submittedName>
        <fullName evidence="9">Iron complex transport system ATP-binding protein</fullName>
    </submittedName>
</protein>